<dbReference type="Gene3D" id="3.40.50.1220">
    <property type="entry name" value="TPP-binding domain"/>
    <property type="match status" value="1"/>
</dbReference>
<dbReference type="PIRSF" id="PIRSF000089">
    <property type="entry name" value="Electra_flavoP_a"/>
    <property type="match status" value="1"/>
</dbReference>
<evidence type="ECO:0000313" key="8">
    <source>
        <dbReference type="Proteomes" id="UP001577047"/>
    </source>
</evidence>
<evidence type="ECO:0000256" key="1">
    <source>
        <dbReference type="ARBA" id="ARBA00005817"/>
    </source>
</evidence>
<dbReference type="PROSITE" id="PS00696">
    <property type="entry name" value="ETF_ALPHA"/>
    <property type="match status" value="1"/>
</dbReference>
<gene>
    <name evidence="7" type="ORF">ACE1YR_01005</name>
</gene>
<dbReference type="Pfam" id="PF01012">
    <property type="entry name" value="ETF"/>
    <property type="match status" value="1"/>
</dbReference>
<evidence type="ECO:0000256" key="5">
    <source>
        <dbReference type="ARBA" id="ARBA00022982"/>
    </source>
</evidence>
<dbReference type="InterPro" id="IPR033947">
    <property type="entry name" value="ETF_alpha_N"/>
</dbReference>
<comment type="caution">
    <text evidence="7">The sequence shown here is derived from an EMBL/GenBank/DDBJ whole genome shotgun (WGS) entry which is preliminary data.</text>
</comment>
<reference evidence="7 8" key="1">
    <citation type="submission" date="2024-09" db="EMBL/GenBank/DDBJ databases">
        <authorList>
            <person name="Fullem K."/>
        </authorList>
    </citation>
    <scope>NUCLEOTIDE SEQUENCE [LARGE SCALE GENOMIC DNA]</scope>
    <source>
        <strain evidence="8">K1(2024)</strain>
    </source>
</reference>
<dbReference type="InterPro" id="IPR001308">
    <property type="entry name" value="ETF_a/FixB"/>
</dbReference>
<dbReference type="InterPro" id="IPR018206">
    <property type="entry name" value="ETF_asu_C_CS"/>
</dbReference>
<dbReference type="InterPro" id="IPR029035">
    <property type="entry name" value="DHS-like_NAD/FAD-binding_dom"/>
</dbReference>
<keyword evidence="4" id="KW-0274">FAD</keyword>
<sequence length="309" mass="31298">MTILVVAEHENAALAPATLNTVAAAAKIGGDVHVLVAGQNVAGIAEAAAKIAGVAKVLVADNAAYAHALPENVAPLIQELASGYTHVLAPATTNGKNILPRVAALLDVDQISEIIAVESADTFKRPIYAGNAIATVQSSAAVKVITVRTTGFDAVAAEGGSAAVEAVAAAHDAGKSSFVGEELAKSDRPELTAAKIVVSGGRGMGNGDNFKHLYTLADKLGAAVGASRAAVDAGFVPNDMQVGQTGKIVAPQLYIAVGISGAIQHLAGMKDSKVIVAINKDEEAPIFQVADYGLVADLFEAVPELEKLV</sequence>
<evidence type="ECO:0000256" key="2">
    <source>
        <dbReference type="ARBA" id="ARBA00022448"/>
    </source>
</evidence>
<dbReference type="RefSeq" id="WP_295485105.1">
    <property type="nucleotide sequence ID" value="NZ_JAUQOQ010000001.1"/>
</dbReference>
<keyword evidence="8" id="KW-1185">Reference proteome</keyword>
<name>A0ABV4Z300_9PSED</name>
<dbReference type="CDD" id="cd01715">
    <property type="entry name" value="ETF_alpha"/>
    <property type="match status" value="1"/>
</dbReference>
<evidence type="ECO:0000256" key="3">
    <source>
        <dbReference type="ARBA" id="ARBA00022630"/>
    </source>
</evidence>
<evidence type="ECO:0000259" key="6">
    <source>
        <dbReference type="SMART" id="SM00893"/>
    </source>
</evidence>
<dbReference type="EMBL" id="JBHFXX010000001">
    <property type="protein sequence ID" value="MFB3799014.1"/>
    <property type="molecule type" value="Genomic_DNA"/>
</dbReference>
<dbReference type="InterPro" id="IPR014729">
    <property type="entry name" value="Rossmann-like_a/b/a_fold"/>
</dbReference>
<evidence type="ECO:0000256" key="4">
    <source>
        <dbReference type="ARBA" id="ARBA00022827"/>
    </source>
</evidence>
<dbReference type="SUPFAM" id="SSF52467">
    <property type="entry name" value="DHS-like NAD/FAD-binding domain"/>
    <property type="match status" value="1"/>
</dbReference>
<comment type="similarity">
    <text evidence="1">Belongs to the ETF alpha-subunit/FixB family.</text>
</comment>
<evidence type="ECO:0000313" key="7">
    <source>
        <dbReference type="EMBL" id="MFB3799014.1"/>
    </source>
</evidence>
<protein>
    <submittedName>
        <fullName evidence="7">Electron transfer flavoprotein subunit alpha/FixB family protein</fullName>
    </submittedName>
</protein>
<dbReference type="PANTHER" id="PTHR43153">
    <property type="entry name" value="ELECTRON TRANSFER FLAVOPROTEIN ALPHA"/>
    <property type="match status" value="1"/>
</dbReference>
<proteinExistence type="inferred from homology"/>
<dbReference type="SMART" id="SM00893">
    <property type="entry name" value="ETF"/>
    <property type="match status" value="1"/>
</dbReference>
<accession>A0ABV4Z300</accession>
<dbReference type="InterPro" id="IPR014730">
    <property type="entry name" value="ETF_a/b_N"/>
</dbReference>
<feature type="domain" description="Electron transfer flavoprotein alpha/beta-subunit N-terminal" evidence="6">
    <location>
        <begin position="3"/>
        <end position="182"/>
    </location>
</feature>
<keyword evidence="5" id="KW-0249">Electron transport</keyword>
<dbReference type="Proteomes" id="UP001577047">
    <property type="component" value="Unassembled WGS sequence"/>
</dbReference>
<organism evidence="7 8">
    <name type="scientific">Pseudomonas boreofloridensis</name>
    <dbReference type="NCBI Taxonomy" id="3064348"/>
    <lineage>
        <taxon>Bacteria</taxon>
        <taxon>Pseudomonadati</taxon>
        <taxon>Pseudomonadota</taxon>
        <taxon>Gammaproteobacteria</taxon>
        <taxon>Pseudomonadales</taxon>
        <taxon>Pseudomonadaceae</taxon>
        <taxon>Pseudomonas</taxon>
    </lineage>
</organism>
<dbReference type="InterPro" id="IPR014731">
    <property type="entry name" value="ETF_asu_C"/>
</dbReference>
<keyword evidence="2" id="KW-0813">Transport</keyword>
<keyword evidence="3" id="KW-0285">Flavoprotein</keyword>
<dbReference type="Gene3D" id="3.40.50.620">
    <property type="entry name" value="HUPs"/>
    <property type="match status" value="1"/>
</dbReference>
<dbReference type="Pfam" id="PF00766">
    <property type="entry name" value="ETF_alpha"/>
    <property type="match status" value="1"/>
</dbReference>
<dbReference type="PANTHER" id="PTHR43153:SF1">
    <property type="entry name" value="ELECTRON TRANSFER FLAVOPROTEIN SUBUNIT ALPHA, MITOCHONDRIAL"/>
    <property type="match status" value="1"/>
</dbReference>
<dbReference type="SUPFAM" id="SSF52402">
    <property type="entry name" value="Adenine nucleotide alpha hydrolases-like"/>
    <property type="match status" value="1"/>
</dbReference>